<accession>A0A0F9QY60</accession>
<keyword evidence="1" id="KW-1133">Transmembrane helix</keyword>
<comment type="caution">
    <text evidence="2">The sequence shown here is derived from an EMBL/GenBank/DDBJ whole genome shotgun (WGS) entry which is preliminary data.</text>
</comment>
<sequence>MHTTLTFHSFIISSNTKITHDYWDFISDPIIAGIIELESGKEYQTGYNGTHADYLGSSDIYYSHVNQLYSIPYTVGIELTGSHDLMNYSAREIITTQNLGQGSGKYLFYNLGLGQFSLMEKRETIPRSIPGYPFLLMGFVSLISIFLISKKVFK</sequence>
<reference evidence="2" key="1">
    <citation type="journal article" date="2015" name="Nature">
        <title>Complex archaea that bridge the gap between prokaryotes and eukaryotes.</title>
        <authorList>
            <person name="Spang A."/>
            <person name="Saw J.H."/>
            <person name="Jorgensen S.L."/>
            <person name="Zaremba-Niedzwiedzka K."/>
            <person name="Martijn J."/>
            <person name="Lind A.E."/>
            <person name="van Eijk R."/>
            <person name="Schleper C."/>
            <person name="Guy L."/>
            <person name="Ettema T.J."/>
        </authorList>
    </citation>
    <scope>NUCLEOTIDE SEQUENCE</scope>
</reference>
<name>A0A0F9QY60_9ZZZZ</name>
<dbReference type="AlphaFoldDB" id="A0A0F9QY60"/>
<evidence type="ECO:0000313" key="2">
    <source>
        <dbReference type="EMBL" id="KKN41902.1"/>
    </source>
</evidence>
<protein>
    <submittedName>
        <fullName evidence="2">Uncharacterized protein</fullName>
    </submittedName>
</protein>
<keyword evidence="1" id="KW-0812">Transmembrane</keyword>
<keyword evidence="1" id="KW-0472">Membrane</keyword>
<evidence type="ECO:0000256" key="1">
    <source>
        <dbReference type="SAM" id="Phobius"/>
    </source>
</evidence>
<feature type="transmembrane region" description="Helical" evidence="1">
    <location>
        <begin position="129"/>
        <end position="148"/>
    </location>
</feature>
<proteinExistence type="predicted"/>
<gene>
    <name evidence="2" type="ORF">LCGC14_0718670</name>
</gene>
<organism evidence="2">
    <name type="scientific">marine sediment metagenome</name>
    <dbReference type="NCBI Taxonomy" id="412755"/>
    <lineage>
        <taxon>unclassified sequences</taxon>
        <taxon>metagenomes</taxon>
        <taxon>ecological metagenomes</taxon>
    </lineage>
</organism>
<dbReference type="EMBL" id="LAZR01001617">
    <property type="protein sequence ID" value="KKN41902.1"/>
    <property type="molecule type" value="Genomic_DNA"/>
</dbReference>